<organism evidence="1">
    <name type="scientific">marine metagenome</name>
    <dbReference type="NCBI Taxonomy" id="408172"/>
    <lineage>
        <taxon>unclassified sequences</taxon>
        <taxon>metagenomes</taxon>
        <taxon>ecological metagenomes</taxon>
    </lineage>
</organism>
<dbReference type="InterPro" id="IPR036278">
    <property type="entry name" value="Sialidase_sf"/>
</dbReference>
<gene>
    <name evidence="1" type="ORF">METZ01_LOCUS197105</name>
</gene>
<dbReference type="AlphaFoldDB" id="A0A382E2P6"/>
<protein>
    <recommendedName>
        <fullName evidence="2">Sialidase domain-containing protein</fullName>
    </recommendedName>
</protein>
<dbReference type="Pfam" id="PF15892">
    <property type="entry name" value="BNR_4"/>
    <property type="match status" value="1"/>
</dbReference>
<dbReference type="SUPFAM" id="SSF50939">
    <property type="entry name" value="Sialidases"/>
    <property type="match status" value="1"/>
</dbReference>
<evidence type="ECO:0008006" key="2">
    <source>
        <dbReference type="Google" id="ProtNLM"/>
    </source>
</evidence>
<sequence>MKRFTGAITAMLFLSCLLTTAFSAQTGDGYRGIWYEIGGAYSGGMATYPQHQMPMAVYAPAAQKTFFVYGGESADGRENLQMMIGAFDHQKKLLANPTLVRDCATNDAHANPCMAIDTKGHIFIYCAARHKFSGRIYRSCKPYDISAFDQLVDTYMPYPQAWIADDGRHFLKYTRYNKGNGSVREIYSTVSQNGTAWDFKKSTKIANDGHYAATTLHKGRLWMTLNWHKSGSDKRTNLYVIRSDDLGTSWQTTDGKPVSLPMNFPETSGLIRDYLTEKKFIYLNDLITDAKGNPVILYVEASGGSKSQGPKGDPRRWMTARYDGKQWHFHPICTVDHNYDYGNLRIDTKGIWRAIGATDAGPHPYTTGGEVVLWESRDTGVTWKRAKALTKNSQRNHSYVRVPTNFAPEFFGYWADGDTTQCSESDLYFCDWDGNLFRMPRKIAKPWVQPIPVP</sequence>
<dbReference type="PROSITE" id="PS51257">
    <property type="entry name" value="PROKAR_LIPOPROTEIN"/>
    <property type="match status" value="1"/>
</dbReference>
<evidence type="ECO:0000313" key="1">
    <source>
        <dbReference type="EMBL" id="SVB44251.1"/>
    </source>
</evidence>
<dbReference type="Gene3D" id="2.120.10.10">
    <property type="match status" value="1"/>
</dbReference>
<reference evidence="1" key="1">
    <citation type="submission" date="2018-05" db="EMBL/GenBank/DDBJ databases">
        <authorList>
            <person name="Lanie J.A."/>
            <person name="Ng W.-L."/>
            <person name="Kazmierczak K.M."/>
            <person name="Andrzejewski T.M."/>
            <person name="Davidsen T.M."/>
            <person name="Wayne K.J."/>
            <person name="Tettelin H."/>
            <person name="Glass J.I."/>
            <person name="Rusch D."/>
            <person name="Podicherti R."/>
            <person name="Tsui H.-C.T."/>
            <person name="Winkler M.E."/>
        </authorList>
    </citation>
    <scope>NUCLEOTIDE SEQUENCE</scope>
</reference>
<proteinExistence type="predicted"/>
<accession>A0A382E2P6</accession>
<name>A0A382E2P6_9ZZZZ</name>
<dbReference type="EMBL" id="UINC01042089">
    <property type="protein sequence ID" value="SVB44251.1"/>
    <property type="molecule type" value="Genomic_DNA"/>
</dbReference>